<name>A0A517Z5R7_9PLAN</name>
<feature type="compositionally biased region" description="Gly residues" evidence="1">
    <location>
        <begin position="158"/>
        <end position="172"/>
    </location>
</feature>
<dbReference type="RefSeq" id="WP_145369058.1">
    <property type="nucleotide sequence ID" value="NZ_CP036275.1"/>
</dbReference>
<feature type="chain" id="PRO_5022147623" evidence="3">
    <location>
        <begin position="25"/>
        <end position="283"/>
    </location>
</feature>
<proteinExistence type="predicted"/>
<feature type="signal peptide" evidence="3">
    <location>
        <begin position="1"/>
        <end position="24"/>
    </location>
</feature>
<evidence type="ECO:0000256" key="1">
    <source>
        <dbReference type="SAM" id="MobiDB-lite"/>
    </source>
</evidence>
<keyword evidence="3" id="KW-0732">Signal</keyword>
<keyword evidence="2" id="KW-0812">Transmembrane</keyword>
<gene>
    <name evidence="4" type="ORF">Mal4_21430</name>
</gene>
<organism evidence="4 5">
    <name type="scientific">Maioricimonas rarisocia</name>
    <dbReference type="NCBI Taxonomy" id="2528026"/>
    <lineage>
        <taxon>Bacteria</taxon>
        <taxon>Pseudomonadati</taxon>
        <taxon>Planctomycetota</taxon>
        <taxon>Planctomycetia</taxon>
        <taxon>Planctomycetales</taxon>
        <taxon>Planctomycetaceae</taxon>
        <taxon>Maioricimonas</taxon>
    </lineage>
</organism>
<evidence type="ECO:0000313" key="4">
    <source>
        <dbReference type="EMBL" id="QDU37826.1"/>
    </source>
</evidence>
<feature type="transmembrane region" description="Helical" evidence="2">
    <location>
        <begin position="261"/>
        <end position="280"/>
    </location>
</feature>
<protein>
    <submittedName>
        <fullName evidence="4">Uncharacterized protein</fullName>
    </submittedName>
</protein>
<sequence length="283" mass="29676" precursor="true">MLGYGIRTVVIVAALLLLPADTFAQTDQVITFPSTVPATIRQTSGVVARGNLVKITPTLVVIRTTKGKELELEMTTIRTLRTLDGELQFIPSQDSYDDLLKRASRVGFATVEAEASEDGDGSGGRSGPQPNRPPAFAMRGSLPPRPAGDENDDAGGFANPGGFGGIDDGGFGPPRDLQPMAGRAEPRMPVVETTEPETSGEYGEEPPRRTGFEAVMRDTPDGNGNAAAGQAGGARAPAQPPAGSQSPAAGQQGFSVTTMPMWAKVGFFGAMIGVFYVVVLRKW</sequence>
<evidence type="ECO:0000256" key="3">
    <source>
        <dbReference type="SAM" id="SignalP"/>
    </source>
</evidence>
<feature type="compositionally biased region" description="Basic and acidic residues" evidence="1">
    <location>
        <begin position="205"/>
        <end position="220"/>
    </location>
</feature>
<dbReference type="EMBL" id="CP036275">
    <property type="protein sequence ID" value="QDU37826.1"/>
    <property type="molecule type" value="Genomic_DNA"/>
</dbReference>
<dbReference type="Proteomes" id="UP000320496">
    <property type="component" value="Chromosome"/>
</dbReference>
<keyword evidence="2" id="KW-0472">Membrane</keyword>
<reference evidence="4 5" key="1">
    <citation type="submission" date="2019-02" db="EMBL/GenBank/DDBJ databases">
        <title>Deep-cultivation of Planctomycetes and their phenomic and genomic characterization uncovers novel biology.</title>
        <authorList>
            <person name="Wiegand S."/>
            <person name="Jogler M."/>
            <person name="Boedeker C."/>
            <person name="Pinto D."/>
            <person name="Vollmers J."/>
            <person name="Rivas-Marin E."/>
            <person name="Kohn T."/>
            <person name="Peeters S.H."/>
            <person name="Heuer A."/>
            <person name="Rast P."/>
            <person name="Oberbeckmann S."/>
            <person name="Bunk B."/>
            <person name="Jeske O."/>
            <person name="Meyerdierks A."/>
            <person name="Storesund J.E."/>
            <person name="Kallscheuer N."/>
            <person name="Luecker S."/>
            <person name="Lage O.M."/>
            <person name="Pohl T."/>
            <person name="Merkel B.J."/>
            <person name="Hornburger P."/>
            <person name="Mueller R.-W."/>
            <person name="Bruemmer F."/>
            <person name="Labrenz M."/>
            <person name="Spormann A.M."/>
            <person name="Op den Camp H."/>
            <person name="Overmann J."/>
            <person name="Amann R."/>
            <person name="Jetten M.S.M."/>
            <person name="Mascher T."/>
            <person name="Medema M.H."/>
            <person name="Devos D.P."/>
            <person name="Kaster A.-K."/>
            <person name="Ovreas L."/>
            <person name="Rohde M."/>
            <person name="Galperin M.Y."/>
            <person name="Jogler C."/>
        </authorList>
    </citation>
    <scope>NUCLEOTIDE SEQUENCE [LARGE SCALE GENOMIC DNA]</scope>
    <source>
        <strain evidence="4 5">Mal4</strain>
    </source>
</reference>
<accession>A0A517Z5R7</accession>
<evidence type="ECO:0000313" key="5">
    <source>
        <dbReference type="Proteomes" id="UP000320496"/>
    </source>
</evidence>
<feature type="region of interest" description="Disordered" evidence="1">
    <location>
        <begin position="113"/>
        <end position="251"/>
    </location>
</feature>
<feature type="compositionally biased region" description="Low complexity" evidence="1">
    <location>
        <begin position="222"/>
        <end position="251"/>
    </location>
</feature>
<evidence type="ECO:0000256" key="2">
    <source>
        <dbReference type="SAM" id="Phobius"/>
    </source>
</evidence>
<keyword evidence="2" id="KW-1133">Transmembrane helix</keyword>
<dbReference type="KEGG" id="mri:Mal4_21430"/>
<dbReference type="AlphaFoldDB" id="A0A517Z5R7"/>
<keyword evidence="5" id="KW-1185">Reference proteome</keyword>